<dbReference type="Pfam" id="PF12697">
    <property type="entry name" value="Abhydrolase_6"/>
    <property type="match status" value="1"/>
</dbReference>
<dbReference type="PANTHER" id="PTHR43798">
    <property type="entry name" value="MONOACYLGLYCEROL LIPASE"/>
    <property type="match status" value="1"/>
</dbReference>
<dbReference type="RefSeq" id="WP_204010463.1">
    <property type="nucleotide sequence ID" value="NZ_BOOZ01000026.1"/>
</dbReference>
<feature type="domain" description="AB hydrolase-1" evidence="1">
    <location>
        <begin position="24"/>
        <end position="244"/>
    </location>
</feature>
<gene>
    <name evidence="2" type="ORF">Van01_42840</name>
</gene>
<dbReference type="Gene3D" id="3.40.50.1820">
    <property type="entry name" value="alpha/beta hydrolase"/>
    <property type="match status" value="1"/>
</dbReference>
<sequence length="256" mass="27713">MVTSTTLPTVPLAHDVGGTGPLLLAVHGMTEDRHFWDRVPLATHFRTVRVDLRGHGDSPRVAPYDPLTLAGDVHKLVRDLGLDERPLVVGHSYGAVVATAYAARFPVRGVVNVDQTLDVSPLPASTARAVRGPGFEEFLASAFARMYGQLDPAVAADLGARRKVRQDVLLGAWAPLLDLDPGELTAFMERVMAIRQPTPYLSVHGLPVADDYPAWLRGRMAGAVVESAPIATHYPHLADPAWFVGRLIAFDDAHSR</sequence>
<accession>A0ABQ4HZJ7</accession>
<evidence type="ECO:0000313" key="3">
    <source>
        <dbReference type="Proteomes" id="UP000647017"/>
    </source>
</evidence>
<evidence type="ECO:0000313" key="2">
    <source>
        <dbReference type="EMBL" id="GIJ11070.1"/>
    </source>
</evidence>
<dbReference type="InterPro" id="IPR000073">
    <property type="entry name" value="AB_hydrolase_1"/>
</dbReference>
<proteinExistence type="predicted"/>
<dbReference type="InterPro" id="IPR029058">
    <property type="entry name" value="AB_hydrolase_fold"/>
</dbReference>
<dbReference type="SUPFAM" id="SSF53474">
    <property type="entry name" value="alpha/beta-Hydrolases"/>
    <property type="match status" value="1"/>
</dbReference>
<organism evidence="2 3">
    <name type="scientific">Micromonospora andamanensis</name>
    <dbReference type="NCBI Taxonomy" id="1287068"/>
    <lineage>
        <taxon>Bacteria</taxon>
        <taxon>Bacillati</taxon>
        <taxon>Actinomycetota</taxon>
        <taxon>Actinomycetes</taxon>
        <taxon>Micromonosporales</taxon>
        <taxon>Micromonosporaceae</taxon>
        <taxon>Micromonospora</taxon>
    </lineage>
</organism>
<name>A0ABQ4HZJ7_9ACTN</name>
<protein>
    <recommendedName>
        <fullName evidence="1">AB hydrolase-1 domain-containing protein</fullName>
    </recommendedName>
</protein>
<keyword evidence="3" id="KW-1185">Reference proteome</keyword>
<dbReference type="InterPro" id="IPR050266">
    <property type="entry name" value="AB_hydrolase_sf"/>
</dbReference>
<dbReference type="Proteomes" id="UP000647017">
    <property type="component" value="Unassembled WGS sequence"/>
</dbReference>
<reference evidence="2 3" key="1">
    <citation type="submission" date="2021-01" db="EMBL/GenBank/DDBJ databases">
        <title>Whole genome shotgun sequence of Verrucosispora andamanensis NBRC 109075.</title>
        <authorList>
            <person name="Komaki H."/>
            <person name="Tamura T."/>
        </authorList>
    </citation>
    <scope>NUCLEOTIDE SEQUENCE [LARGE SCALE GENOMIC DNA]</scope>
    <source>
        <strain evidence="2 3">NBRC 109075</strain>
    </source>
</reference>
<dbReference type="EMBL" id="BOOZ01000026">
    <property type="protein sequence ID" value="GIJ11070.1"/>
    <property type="molecule type" value="Genomic_DNA"/>
</dbReference>
<evidence type="ECO:0000259" key="1">
    <source>
        <dbReference type="Pfam" id="PF12697"/>
    </source>
</evidence>
<dbReference type="PANTHER" id="PTHR43798:SF33">
    <property type="entry name" value="HYDROLASE, PUTATIVE (AFU_ORTHOLOGUE AFUA_2G14860)-RELATED"/>
    <property type="match status" value="1"/>
</dbReference>
<comment type="caution">
    <text evidence="2">The sequence shown here is derived from an EMBL/GenBank/DDBJ whole genome shotgun (WGS) entry which is preliminary data.</text>
</comment>